<dbReference type="GO" id="GO:0008270">
    <property type="term" value="F:zinc ion binding"/>
    <property type="evidence" value="ECO:0007669"/>
    <property type="project" value="UniProtKB-KW"/>
</dbReference>
<reference evidence="3 4" key="1">
    <citation type="journal article" date="2020" name="IScience">
        <title>Genome Sequencing of the Endangered Kingdonia uniflora (Circaeasteraceae, Ranunculales) Reveals Potential Mechanisms of Evolutionary Specialization.</title>
        <authorList>
            <person name="Sun Y."/>
            <person name="Deng T."/>
            <person name="Zhang A."/>
            <person name="Moore M.J."/>
            <person name="Landis J.B."/>
            <person name="Lin N."/>
            <person name="Zhang H."/>
            <person name="Zhang X."/>
            <person name="Huang J."/>
            <person name="Zhang X."/>
            <person name="Sun H."/>
            <person name="Wang H."/>
        </authorList>
    </citation>
    <scope>NUCLEOTIDE SEQUENCE [LARGE SCALE GENOMIC DNA]</scope>
    <source>
        <strain evidence="3">TB1705</strain>
        <tissue evidence="3">Leaf</tissue>
    </source>
</reference>
<dbReference type="PANTHER" id="PTHR46547">
    <property type="entry name" value="ZINC FINGER PROTEIN GIS"/>
    <property type="match status" value="1"/>
</dbReference>
<dbReference type="GO" id="GO:0003700">
    <property type="term" value="F:DNA-binding transcription factor activity"/>
    <property type="evidence" value="ECO:0007669"/>
    <property type="project" value="InterPro"/>
</dbReference>
<organism evidence="3 4">
    <name type="scientific">Kingdonia uniflora</name>
    <dbReference type="NCBI Taxonomy" id="39325"/>
    <lineage>
        <taxon>Eukaryota</taxon>
        <taxon>Viridiplantae</taxon>
        <taxon>Streptophyta</taxon>
        <taxon>Embryophyta</taxon>
        <taxon>Tracheophyta</taxon>
        <taxon>Spermatophyta</taxon>
        <taxon>Magnoliopsida</taxon>
        <taxon>Ranunculales</taxon>
        <taxon>Circaeasteraceae</taxon>
        <taxon>Kingdonia</taxon>
    </lineage>
</organism>
<name>A0A7J7MA86_9MAGN</name>
<keyword evidence="1" id="KW-0479">Metal-binding</keyword>
<dbReference type="PROSITE" id="PS50157">
    <property type="entry name" value="ZINC_FINGER_C2H2_2"/>
    <property type="match status" value="1"/>
</dbReference>
<keyword evidence="1" id="KW-0863">Zinc-finger</keyword>
<dbReference type="PANTHER" id="PTHR46547:SF7">
    <property type="entry name" value="ZINC FINGER PROTEIN GIS"/>
    <property type="match status" value="1"/>
</dbReference>
<dbReference type="InterPro" id="IPR044291">
    <property type="entry name" value="GIS/GIS2/ZFP8"/>
</dbReference>
<proteinExistence type="predicted"/>
<evidence type="ECO:0000313" key="3">
    <source>
        <dbReference type="EMBL" id="KAF6151787.1"/>
    </source>
</evidence>
<keyword evidence="1" id="KW-0862">Zinc</keyword>
<dbReference type="PROSITE" id="PS00028">
    <property type="entry name" value="ZINC_FINGER_C2H2_1"/>
    <property type="match status" value="1"/>
</dbReference>
<evidence type="ECO:0000259" key="2">
    <source>
        <dbReference type="PROSITE" id="PS50157"/>
    </source>
</evidence>
<dbReference type="GO" id="GO:0009739">
    <property type="term" value="P:response to gibberellin"/>
    <property type="evidence" value="ECO:0007669"/>
    <property type="project" value="InterPro"/>
</dbReference>
<evidence type="ECO:0000256" key="1">
    <source>
        <dbReference type="PROSITE-ProRule" id="PRU00042"/>
    </source>
</evidence>
<dbReference type="InterPro" id="IPR013087">
    <property type="entry name" value="Znf_C2H2_type"/>
</dbReference>
<protein>
    <recommendedName>
        <fullName evidence="2">C2H2-type domain-containing protein</fullName>
    </recommendedName>
</protein>
<dbReference type="GO" id="GO:0010090">
    <property type="term" value="P:trichome morphogenesis"/>
    <property type="evidence" value="ECO:0007669"/>
    <property type="project" value="InterPro"/>
</dbReference>
<dbReference type="AlphaFoldDB" id="A0A7J7MA86"/>
<accession>A0A7J7MA86</accession>
<evidence type="ECO:0000313" key="4">
    <source>
        <dbReference type="Proteomes" id="UP000541444"/>
    </source>
</evidence>
<dbReference type="InterPro" id="IPR036236">
    <property type="entry name" value="Znf_C2H2_sf"/>
</dbReference>
<dbReference type="Gene3D" id="3.30.160.60">
    <property type="entry name" value="Classic Zinc Finger"/>
    <property type="match status" value="1"/>
</dbReference>
<dbReference type="Proteomes" id="UP000541444">
    <property type="component" value="Unassembled WGS sequence"/>
</dbReference>
<keyword evidence="4" id="KW-1185">Reference proteome</keyword>
<feature type="domain" description="C2H2-type" evidence="2">
    <location>
        <begin position="73"/>
        <end position="100"/>
    </location>
</feature>
<sequence>MDKKENETHDFMNVNSFAQLPFKRPAPGPLKDKGIRLFGIEVNGDDEIESCESKASDGGVKDTENCRSNSRKFECHYCSRTFPTSQALGGHQNAHKRERQHAKRAHLQSAMAQNVANDSSMYGLMNYRYGSSPATYPSWSSTIPSHTPFYRNHGPPITGNPLALWRVPNIQTSNHGFSHDRMLLQYPTSYDDSRRFGSIGSSTPEKRNVYGSNANVQEHVSLDLHL</sequence>
<dbReference type="OrthoDB" id="9442240at2759"/>
<gene>
    <name evidence="3" type="ORF">GIB67_010361</name>
</gene>
<comment type="caution">
    <text evidence="3">The sequence shown here is derived from an EMBL/GenBank/DDBJ whole genome shotgun (WGS) entry which is preliminary data.</text>
</comment>
<dbReference type="SUPFAM" id="SSF57667">
    <property type="entry name" value="beta-beta-alpha zinc fingers"/>
    <property type="match status" value="1"/>
</dbReference>
<dbReference type="Pfam" id="PF13912">
    <property type="entry name" value="zf-C2H2_6"/>
    <property type="match status" value="1"/>
</dbReference>
<dbReference type="EMBL" id="JACGCM010001659">
    <property type="protein sequence ID" value="KAF6151787.1"/>
    <property type="molecule type" value="Genomic_DNA"/>
</dbReference>